<evidence type="ECO:0000256" key="1">
    <source>
        <dbReference type="SAM" id="MobiDB-lite"/>
    </source>
</evidence>
<name>A0A364KWU3_TALAM</name>
<protein>
    <submittedName>
        <fullName evidence="2">Uncharacterized protein</fullName>
    </submittedName>
</protein>
<sequence>MWSFAAVAATSRRQTSPARQSAAGHMTSPGTIYLGRSLTTTNYRLDKKQQFNNQHGVDAVLADSAPQSNDCHPQTHNQSPTTCPRTTILNNPTYHHHLSNPLILIANPLQTLYKYIRKAVNPKILFHPLYTRNIQPSPPRLPQRTTSAPRPLTRPRQSA</sequence>
<evidence type="ECO:0000313" key="2">
    <source>
        <dbReference type="EMBL" id="RAO67999.1"/>
    </source>
</evidence>
<evidence type="ECO:0000313" key="3">
    <source>
        <dbReference type="Proteomes" id="UP000249363"/>
    </source>
</evidence>
<keyword evidence="3" id="KW-1185">Reference proteome</keyword>
<proteinExistence type="predicted"/>
<gene>
    <name evidence="2" type="ORF">BHQ10_004011</name>
</gene>
<feature type="region of interest" description="Disordered" evidence="1">
    <location>
        <begin position="1"/>
        <end position="31"/>
    </location>
</feature>
<accession>A0A364KWU3</accession>
<dbReference type="Proteomes" id="UP000249363">
    <property type="component" value="Unassembled WGS sequence"/>
</dbReference>
<dbReference type="EMBL" id="MIKG01000006">
    <property type="protein sequence ID" value="RAO67999.1"/>
    <property type="molecule type" value="Genomic_DNA"/>
</dbReference>
<feature type="region of interest" description="Disordered" evidence="1">
    <location>
        <begin position="132"/>
        <end position="159"/>
    </location>
</feature>
<dbReference type="GeneID" id="63793227"/>
<comment type="caution">
    <text evidence="2">The sequence shown here is derived from an EMBL/GenBank/DDBJ whole genome shotgun (WGS) entry which is preliminary data.</text>
</comment>
<dbReference type="AlphaFoldDB" id="A0A364KWU3"/>
<dbReference type="RefSeq" id="XP_040732515.1">
    <property type="nucleotide sequence ID" value="XM_040876332.1"/>
</dbReference>
<organism evidence="2 3">
    <name type="scientific">Talaromyces amestolkiae</name>
    <dbReference type="NCBI Taxonomy" id="1196081"/>
    <lineage>
        <taxon>Eukaryota</taxon>
        <taxon>Fungi</taxon>
        <taxon>Dikarya</taxon>
        <taxon>Ascomycota</taxon>
        <taxon>Pezizomycotina</taxon>
        <taxon>Eurotiomycetes</taxon>
        <taxon>Eurotiomycetidae</taxon>
        <taxon>Eurotiales</taxon>
        <taxon>Trichocomaceae</taxon>
        <taxon>Talaromyces</taxon>
        <taxon>Talaromyces sect. Talaromyces</taxon>
    </lineage>
</organism>
<reference evidence="2 3" key="1">
    <citation type="journal article" date="2017" name="Biotechnol. Biofuels">
        <title>Differential beta-glucosidase expression as a function of carbon source availability in Talaromyces amestolkiae: a genomic and proteomic approach.</title>
        <authorList>
            <person name="de Eugenio L.I."/>
            <person name="Mendez-Liter J.A."/>
            <person name="Nieto-Dominguez M."/>
            <person name="Alonso L."/>
            <person name="Gil-Munoz J."/>
            <person name="Barriuso J."/>
            <person name="Prieto A."/>
            <person name="Martinez M.J."/>
        </authorList>
    </citation>
    <scope>NUCLEOTIDE SEQUENCE [LARGE SCALE GENOMIC DNA]</scope>
    <source>
        <strain evidence="2 3">CIB</strain>
    </source>
</reference>